<dbReference type="OrthoDB" id="4425504at2"/>
<reference evidence="8" key="1">
    <citation type="submission" date="2017-08" db="EMBL/GenBank/DDBJ databases">
        <title>Genomes of multiple Clavibacter strains from different subspecies.</title>
        <authorList>
            <person name="Yuan X.-K."/>
            <person name="Li X.-S."/>
            <person name="Nie J."/>
            <person name="De Boer S.H."/>
        </authorList>
    </citation>
    <scope>NUCLEOTIDE SEQUENCE [LARGE SCALE GENOMIC DNA]</scope>
    <source>
        <strain evidence="8">ATCC 33566</strain>
    </source>
</reference>
<evidence type="ECO:0000256" key="4">
    <source>
        <dbReference type="ARBA" id="ARBA00022759"/>
    </source>
</evidence>
<dbReference type="Pfam" id="PF07927">
    <property type="entry name" value="HicA_toxin"/>
    <property type="match status" value="1"/>
</dbReference>
<dbReference type="RefSeq" id="WP_094131562.1">
    <property type="nucleotide sequence ID" value="NZ_CP040790.1"/>
</dbReference>
<comment type="caution">
    <text evidence="8">The sequence shown here is derived from an EMBL/GenBank/DDBJ whole genome shotgun (WGS) entry which is preliminary data.</text>
</comment>
<sequence length="69" mass="7812">MKPQKSKDVRRFLESIGWVCLRNAKGSHEIWGEPDGSVKLSVPFGHKEVQAGILTQLQNLGIEVPKEWK</sequence>
<evidence type="ECO:0000313" key="8">
    <source>
        <dbReference type="EMBL" id="OQJ61432.1"/>
    </source>
</evidence>
<evidence type="ECO:0000256" key="5">
    <source>
        <dbReference type="ARBA" id="ARBA00022801"/>
    </source>
</evidence>
<gene>
    <name evidence="8" type="ORF">B5P24_15560</name>
</gene>
<dbReference type="SUPFAM" id="SSF54786">
    <property type="entry name" value="YcfA/nrd intein domain"/>
    <property type="match status" value="1"/>
</dbReference>
<dbReference type="GO" id="GO:0016787">
    <property type="term" value="F:hydrolase activity"/>
    <property type="evidence" value="ECO:0007669"/>
    <property type="project" value="UniProtKB-KW"/>
</dbReference>
<keyword evidence="7" id="KW-0346">Stress response</keyword>
<accession>A0A225CI57</accession>
<keyword evidence="4" id="KW-0255">Endonuclease</keyword>
<dbReference type="AlphaFoldDB" id="A0A225CI57"/>
<dbReference type="Gene3D" id="3.30.920.30">
    <property type="entry name" value="Hypothetical protein"/>
    <property type="match status" value="1"/>
</dbReference>
<dbReference type="EMBL" id="MZMQ01000002">
    <property type="protein sequence ID" value="OQJ61432.1"/>
    <property type="molecule type" value="Genomic_DNA"/>
</dbReference>
<evidence type="ECO:0000256" key="6">
    <source>
        <dbReference type="ARBA" id="ARBA00022884"/>
    </source>
</evidence>
<dbReference type="InterPro" id="IPR038570">
    <property type="entry name" value="HicA_sf"/>
</dbReference>
<dbReference type="GO" id="GO:0003729">
    <property type="term" value="F:mRNA binding"/>
    <property type="evidence" value="ECO:0007669"/>
    <property type="project" value="InterPro"/>
</dbReference>
<protein>
    <submittedName>
        <fullName evidence="8">Toxin HicA</fullName>
    </submittedName>
</protein>
<evidence type="ECO:0000256" key="1">
    <source>
        <dbReference type="ARBA" id="ARBA00006620"/>
    </source>
</evidence>
<evidence type="ECO:0000313" key="9">
    <source>
        <dbReference type="Proteomes" id="UP000215316"/>
    </source>
</evidence>
<name>A0A225CI57_9MICO</name>
<organism evidence="8 9">
    <name type="scientific">Clavibacter tessellarius</name>
    <dbReference type="NCBI Taxonomy" id="31965"/>
    <lineage>
        <taxon>Bacteria</taxon>
        <taxon>Bacillati</taxon>
        <taxon>Actinomycetota</taxon>
        <taxon>Actinomycetes</taxon>
        <taxon>Micrococcales</taxon>
        <taxon>Microbacteriaceae</taxon>
        <taxon>Clavibacter</taxon>
    </lineage>
</organism>
<evidence type="ECO:0000256" key="2">
    <source>
        <dbReference type="ARBA" id="ARBA00022649"/>
    </source>
</evidence>
<evidence type="ECO:0000256" key="7">
    <source>
        <dbReference type="ARBA" id="ARBA00023016"/>
    </source>
</evidence>
<keyword evidence="9" id="KW-1185">Reference proteome</keyword>
<evidence type="ECO:0000256" key="3">
    <source>
        <dbReference type="ARBA" id="ARBA00022722"/>
    </source>
</evidence>
<proteinExistence type="inferred from homology"/>
<dbReference type="Proteomes" id="UP000215316">
    <property type="component" value="Unassembled WGS sequence"/>
</dbReference>
<keyword evidence="2" id="KW-1277">Toxin-antitoxin system</keyword>
<keyword evidence="5" id="KW-0378">Hydrolase</keyword>
<dbReference type="GO" id="GO:0004519">
    <property type="term" value="F:endonuclease activity"/>
    <property type="evidence" value="ECO:0007669"/>
    <property type="project" value="UniProtKB-KW"/>
</dbReference>
<keyword evidence="6" id="KW-0694">RNA-binding</keyword>
<dbReference type="InterPro" id="IPR012933">
    <property type="entry name" value="HicA_mRNA_interferase"/>
</dbReference>
<keyword evidence="3" id="KW-0540">Nuclease</keyword>
<comment type="similarity">
    <text evidence="1">Belongs to the HicA mRNA interferase family.</text>
</comment>